<keyword evidence="1" id="KW-0474">Menaquinone biosynthesis</keyword>
<protein>
    <submittedName>
        <fullName evidence="3">Methyltransferase</fullName>
    </submittedName>
</protein>
<accession>A0ABM8Z048</accession>
<gene>
    <name evidence="3" type="ORF">NTG6680_1956</name>
</gene>
<dbReference type="GO" id="GO:0032259">
    <property type="term" value="P:methylation"/>
    <property type="evidence" value="ECO:0007669"/>
    <property type="project" value="UniProtKB-KW"/>
</dbReference>
<proteinExistence type="predicted"/>
<name>A0ABM8Z048_9PROT</name>
<keyword evidence="3" id="KW-0489">Methyltransferase</keyword>
<dbReference type="InterPro" id="IPR041698">
    <property type="entry name" value="Methyltransf_25"/>
</dbReference>
<dbReference type="Pfam" id="PF13649">
    <property type="entry name" value="Methyltransf_25"/>
    <property type="match status" value="1"/>
</dbReference>
<dbReference type="PANTHER" id="PTHR43591">
    <property type="entry name" value="METHYLTRANSFERASE"/>
    <property type="match status" value="1"/>
</dbReference>
<evidence type="ECO:0000313" key="3">
    <source>
        <dbReference type="EMBL" id="CAG9933205.1"/>
    </source>
</evidence>
<organism evidence="3 4">
    <name type="scientific">Candidatus Nitrotoga arctica</name>
    <dbReference type="NCBI Taxonomy" id="453162"/>
    <lineage>
        <taxon>Bacteria</taxon>
        <taxon>Pseudomonadati</taxon>
        <taxon>Pseudomonadota</taxon>
        <taxon>Betaproteobacteria</taxon>
        <taxon>Nitrosomonadales</taxon>
        <taxon>Gallionellaceae</taxon>
        <taxon>Candidatus Nitrotoga</taxon>
    </lineage>
</organism>
<dbReference type="CDD" id="cd02440">
    <property type="entry name" value="AdoMet_MTases"/>
    <property type="match status" value="1"/>
</dbReference>
<dbReference type="RefSeq" id="WP_239797025.1">
    <property type="nucleotide sequence ID" value="NZ_OU912926.1"/>
</dbReference>
<dbReference type="InterPro" id="IPR029063">
    <property type="entry name" value="SAM-dependent_MTases_sf"/>
</dbReference>
<dbReference type="InterPro" id="IPR004033">
    <property type="entry name" value="UbiE/COQ5_MeTrFase"/>
</dbReference>
<reference evidence="3 4" key="1">
    <citation type="submission" date="2021-10" db="EMBL/GenBank/DDBJ databases">
        <authorList>
            <person name="Koch H."/>
        </authorList>
    </citation>
    <scope>NUCLEOTIDE SEQUENCE [LARGE SCALE GENOMIC DNA]</scope>
    <source>
        <strain evidence="3">6680</strain>
    </source>
</reference>
<evidence type="ECO:0000259" key="2">
    <source>
        <dbReference type="Pfam" id="PF13649"/>
    </source>
</evidence>
<keyword evidence="3" id="KW-0808">Transferase</keyword>
<feature type="domain" description="Methyltransferase" evidence="2">
    <location>
        <begin position="48"/>
        <end position="143"/>
    </location>
</feature>
<sequence length="272" mass="30236">MDTQEYKYKIKETFNNAAEGYDKPALRFFLAAAEHLANSMKFAGNEHVLDVATGTGLVALACAQRLGAGHVTAIDLSDGMLAKAKVKAQQQQLTNLDFLCLDMEASNFNADSFDAACCGFGIFFLPDMEAGFKAIAKHVKPGGAIGISSFTGAVMDPLAQKFIERILTYGVAMPSLSWKRLDSVEKIHILYQAAELERLHTYTYQVGYHLAGFEEWWDVLWYSGFRGLLSQLSSSDLARFRQSHQEEIELLVEEQGIWMNVEILISVGYKPV</sequence>
<evidence type="ECO:0000256" key="1">
    <source>
        <dbReference type="ARBA" id="ARBA00022428"/>
    </source>
</evidence>
<dbReference type="Proteomes" id="UP000839052">
    <property type="component" value="Chromosome"/>
</dbReference>
<dbReference type="PROSITE" id="PS51608">
    <property type="entry name" value="SAM_MT_UBIE"/>
    <property type="match status" value="1"/>
</dbReference>
<evidence type="ECO:0000313" key="4">
    <source>
        <dbReference type="Proteomes" id="UP000839052"/>
    </source>
</evidence>
<dbReference type="EMBL" id="OU912926">
    <property type="protein sequence ID" value="CAG9933205.1"/>
    <property type="molecule type" value="Genomic_DNA"/>
</dbReference>
<dbReference type="GO" id="GO:0008168">
    <property type="term" value="F:methyltransferase activity"/>
    <property type="evidence" value="ECO:0007669"/>
    <property type="project" value="UniProtKB-KW"/>
</dbReference>
<dbReference type="Gene3D" id="3.40.50.150">
    <property type="entry name" value="Vaccinia Virus protein VP39"/>
    <property type="match status" value="1"/>
</dbReference>
<keyword evidence="4" id="KW-1185">Reference proteome</keyword>
<dbReference type="SUPFAM" id="SSF53335">
    <property type="entry name" value="S-adenosyl-L-methionine-dependent methyltransferases"/>
    <property type="match status" value="1"/>
</dbReference>